<evidence type="ECO:0000313" key="2">
    <source>
        <dbReference type="Proteomes" id="UP000247810"/>
    </source>
</evidence>
<protein>
    <recommendedName>
        <fullName evidence="3">Malonyl-CoA:ACP transacylase (MAT) domain-containing protein</fullName>
    </recommendedName>
</protein>
<dbReference type="GO" id="GO:0044550">
    <property type="term" value="P:secondary metabolite biosynthetic process"/>
    <property type="evidence" value="ECO:0007669"/>
    <property type="project" value="TreeGrafter"/>
</dbReference>
<dbReference type="AlphaFoldDB" id="A0A319E1D7"/>
<accession>A0A319E1D7</accession>
<dbReference type="EMBL" id="KZ825873">
    <property type="protein sequence ID" value="PYH94348.1"/>
    <property type="molecule type" value="Genomic_DNA"/>
</dbReference>
<evidence type="ECO:0000313" key="1">
    <source>
        <dbReference type="EMBL" id="PYH94348.1"/>
    </source>
</evidence>
<sequence length="184" mass="20763">MPAQDEPLMYSTVTWERIKAEALGPECWVRNMVQRVEFLAGMNSLLSDLPHTASHLLVEIGPHSALQGPLRQIIDAHPISDPPPYSSLLTRPKDALRTFLEAAGCLSQHGCELDLAVVNNQVPQDISRLVDFPPYAWNHTEESGVINRWWYGWSNPVCAECHDCVRWIPVGEGVLLHRHQRCLL</sequence>
<gene>
    <name evidence="1" type="ORF">BO71DRAFT_230670</name>
</gene>
<dbReference type="GO" id="GO:0004312">
    <property type="term" value="F:fatty acid synthase activity"/>
    <property type="evidence" value="ECO:0007669"/>
    <property type="project" value="TreeGrafter"/>
</dbReference>
<organism evidence="1 2">
    <name type="scientific">Aspergillus ellipticus CBS 707.79</name>
    <dbReference type="NCBI Taxonomy" id="1448320"/>
    <lineage>
        <taxon>Eukaryota</taxon>
        <taxon>Fungi</taxon>
        <taxon>Dikarya</taxon>
        <taxon>Ascomycota</taxon>
        <taxon>Pezizomycotina</taxon>
        <taxon>Eurotiomycetes</taxon>
        <taxon>Eurotiomycetidae</taxon>
        <taxon>Eurotiales</taxon>
        <taxon>Aspergillaceae</taxon>
        <taxon>Aspergillus</taxon>
        <taxon>Aspergillus subgen. Circumdati</taxon>
    </lineage>
</organism>
<reference evidence="1 2" key="1">
    <citation type="submission" date="2018-02" db="EMBL/GenBank/DDBJ databases">
        <title>The genomes of Aspergillus section Nigri reveals drivers in fungal speciation.</title>
        <authorList>
            <consortium name="DOE Joint Genome Institute"/>
            <person name="Vesth T.C."/>
            <person name="Nybo J."/>
            <person name="Theobald S."/>
            <person name="Brandl J."/>
            <person name="Frisvad J.C."/>
            <person name="Nielsen K.F."/>
            <person name="Lyhne E.K."/>
            <person name="Kogle M.E."/>
            <person name="Kuo A."/>
            <person name="Riley R."/>
            <person name="Clum A."/>
            <person name="Nolan M."/>
            <person name="Lipzen A."/>
            <person name="Salamov A."/>
            <person name="Henrissat B."/>
            <person name="Wiebenga A."/>
            <person name="De vries R.P."/>
            <person name="Grigoriev I.V."/>
            <person name="Mortensen U.H."/>
            <person name="Andersen M.R."/>
            <person name="Baker S.E."/>
        </authorList>
    </citation>
    <scope>NUCLEOTIDE SEQUENCE [LARGE SCALE GENOMIC DNA]</scope>
    <source>
        <strain evidence="1 2">CBS 707.79</strain>
    </source>
</reference>
<dbReference type="VEuPathDB" id="FungiDB:BO71DRAFT_230670"/>
<dbReference type="SUPFAM" id="SSF52151">
    <property type="entry name" value="FabD/lysophospholipase-like"/>
    <property type="match status" value="1"/>
</dbReference>
<dbReference type="GO" id="GO:0006633">
    <property type="term" value="P:fatty acid biosynthetic process"/>
    <property type="evidence" value="ECO:0007669"/>
    <property type="project" value="TreeGrafter"/>
</dbReference>
<name>A0A319E1D7_9EURO</name>
<keyword evidence="2" id="KW-1185">Reference proteome</keyword>
<dbReference type="PANTHER" id="PTHR43775">
    <property type="entry name" value="FATTY ACID SYNTHASE"/>
    <property type="match status" value="1"/>
</dbReference>
<dbReference type="Gene3D" id="3.40.366.10">
    <property type="entry name" value="Malonyl-Coenzyme A Acyl Carrier Protein, domain 2"/>
    <property type="match status" value="1"/>
</dbReference>
<dbReference type="PANTHER" id="PTHR43775:SF29">
    <property type="entry name" value="ASPERFURANONE POLYKETIDE SYNTHASE AFOG-RELATED"/>
    <property type="match status" value="1"/>
</dbReference>
<dbReference type="InterPro" id="IPR001227">
    <property type="entry name" value="Ac_transferase_dom_sf"/>
</dbReference>
<proteinExistence type="predicted"/>
<dbReference type="InterPro" id="IPR050091">
    <property type="entry name" value="PKS_NRPS_Biosynth_Enz"/>
</dbReference>
<evidence type="ECO:0008006" key="3">
    <source>
        <dbReference type="Google" id="ProtNLM"/>
    </source>
</evidence>
<dbReference type="InterPro" id="IPR016035">
    <property type="entry name" value="Acyl_Trfase/lysoPLipase"/>
</dbReference>
<dbReference type="Proteomes" id="UP000247810">
    <property type="component" value="Unassembled WGS sequence"/>
</dbReference>
<dbReference type="OrthoDB" id="329835at2759"/>